<dbReference type="Proteomes" id="UP001501536">
    <property type="component" value="Unassembled WGS sequence"/>
</dbReference>
<comment type="caution">
    <text evidence="3">The sequence shown here is derived from an EMBL/GenBank/DDBJ whole genome shotgun (WGS) entry which is preliminary data.</text>
</comment>
<dbReference type="Gene3D" id="2.60.40.420">
    <property type="entry name" value="Cupredoxins - blue copper proteins"/>
    <property type="match status" value="1"/>
</dbReference>
<feature type="region of interest" description="Disordered" evidence="1">
    <location>
        <begin position="67"/>
        <end position="112"/>
    </location>
</feature>
<dbReference type="SUPFAM" id="SSF49503">
    <property type="entry name" value="Cupredoxins"/>
    <property type="match status" value="1"/>
</dbReference>
<proteinExistence type="predicted"/>
<evidence type="ECO:0000256" key="1">
    <source>
        <dbReference type="SAM" id="MobiDB-lite"/>
    </source>
</evidence>
<evidence type="ECO:0000313" key="3">
    <source>
        <dbReference type="EMBL" id="GAA3708092.1"/>
    </source>
</evidence>
<evidence type="ECO:0000259" key="2">
    <source>
        <dbReference type="Pfam" id="PF07731"/>
    </source>
</evidence>
<reference evidence="4" key="1">
    <citation type="journal article" date="2019" name="Int. J. Syst. Evol. Microbiol.">
        <title>The Global Catalogue of Microorganisms (GCM) 10K type strain sequencing project: providing services to taxonomists for standard genome sequencing and annotation.</title>
        <authorList>
            <consortium name="The Broad Institute Genomics Platform"/>
            <consortium name="The Broad Institute Genome Sequencing Center for Infectious Disease"/>
            <person name="Wu L."/>
            <person name="Ma J."/>
        </authorList>
    </citation>
    <scope>NUCLEOTIDE SEQUENCE [LARGE SCALE GENOMIC DNA]</scope>
    <source>
        <strain evidence="4">JCM 16961</strain>
    </source>
</reference>
<dbReference type="EMBL" id="BAABCJ010000005">
    <property type="protein sequence ID" value="GAA3708092.1"/>
    <property type="molecule type" value="Genomic_DNA"/>
</dbReference>
<dbReference type="InterPro" id="IPR011706">
    <property type="entry name" value="Cu-oxidase_C"/>
</dbReference>
<protein>
    <recommendedName>
        <fullName evidence="2">Plastocyanin-like domain-containing protein</fullName>
    </recommendedName>
</protein>
<dbReference type="Pfam" id="PF07731">
    <property type="entry name" value="Cu-oxidase_2"/>
    <property type="match status" value="1"/>
</dbReference>
<dbReference type="RefSeq" id="WP_344884436.1">
    <property type="nucleotide sequence ID" value="NZ_BAABCJ010000005.1"/>
</dbReference>
<sequence length="112" mass="12241">MAPREDDAVEQRFFTLTDRCINGRPMDMVRVDDVVRVGSTEVWEVRSTNPFPHNFHVHDVQFRVASIDGAAPPDPGLSAGAQPLAGAGQPRSTSRPSASTRRRSQARATVSL</sequence>
<name>A0ABP7DNF9_9MICC</name>
<feature type="domain" description="Plastocyanin-like" evidence="2">
    <location>
        <begin position="15"/>
        <end position="71"/>
    </location>
</feature>
<evidence type="ECO:0000313" key="4">
    <source>
        <dbReference type="Proteomes" id="UP001501536"/>
    </source>
</evidence>
<gene>
    <name evidence="3" type="ORF">GCM10022377_22410</name>
</gene>
<accession>A0ABP7DNF9</accession>
<organism evidence="3 4">
    <name type="scientific">Zhihengliuella alba</name>
    <dbReference type="NCBI Taxonomy" id="547018"/>
    <lineage>
        <taxon>Bacteria</taxon>
        <taxon>Bacillati</taxon>
        <taxon>Actinomycetota</taxon>
        <taxon>Actinomycetes</taxon>
        <taxon>Micrococcales</taxon>
        <taxon>Micrococcaceae</taxon>
        <taxon>Zhihengliuella</taxon>
    </lineage>
</organism>
<keyword evidence="4" id="KW-1185">Reference proteome</keyword>
<feature type="compositionally biased region" description="Low complexity" evidence="1">
    <location>
        <begin position="76"/>
        <end position="99"/>
    </location>
</feature>
<dbReference type="InterPro" id="IPR008972">
    <property type="entry name" value="Cupredoxin"/>
</dbReference>